<gene>
    <name evidence="4" type="ORF">Ade02nite_34730</name>
</gene>
<protein>
    <recommendedName>
        <fullName evidence="3">RCK N-terminal domain-containing protein</fullName>
    </recommendedName>
</protein>
<feature type="domain" description="RCK N-terminal" evidence="3">
    <location>
        <begin position="306"/>
        <end position="424"/>
    </location>
</feature>
<comment type="subcellular location">
    <subcellularLocation>
        <location evidence="1">Cell membrane</location>
        <topology evidence="1">Multi-pass membrane protein</topology>
    </subcellularLocation>
</comment>
<reference evidence="4 5" key="1">
    <citation type="submission" date="2021-01" db="EMBL/GenBank/DDBJ databases">
        <title>Whole genome shotgun sequence of Actinoplanes deccanensis NBRC 13994.</title>
        <authorList>
            <person name="Komaki H."/>
            <person name="Tamura T."/>
        </authorList>
    </citation>
    <scope>NUCLEOTIDE SEQUENCE [LARGE SCALE GENOMIC DNA]</scope>
    <source>
        <strain evidence="4 5">NBRC 13994</strain>
    </source>
</reference>
<comment type="caution">
    <text evidence="4">The sequence shown here is derived from an EMBL/GenBank/DDBJ whole genome shotgun (WGS) entry which is preliminary data.</text>
</comment>
<name>A0ABQ3Y4A9_9ACTN</name>
<evidence type="ECO:0000313" key="5">
    <source>
        <dbReference type="Proteomes" id="UP000609879"/>
    </source>
</evidence>
<feature type="transmembrane region" description="Helical" evidence="2">
    <location>
        <begin position="32"/>
        <end position="51"/>
    </location>
</feature>
<keyword evidence="2" id="KW-1133">Transmembrane helix</keyword>
<feature type="transmembrane region" description="Helical" evidence="2">
    <location>
        <begin position="94"/>
        <end position="118"/>
    </location>
</feature>
<keyword evidence="5" id="KW-1185">Reference proteome</keyword>
<dbReference type="InterPro" id="IPR036291">
    <property type="entry name" value="NAD(P)-bd_dom_sf"/>
</dbReference>
<dbReference type="PANTHER" id="PTHR43833">
    <property type="entry name" value="POTASSIUM CHANNEL PROTEIN 2-RELATED-RELATED"/>
    <property type="match status" value="1"/>
</dbReference>
<dbReference type="Gene3D" id="3.40.50.720">
    <property type="entry name" value="NAD(P)-binding Rossmann-like Domain"/>
    <property type="match status" value="2"/>
</dbReference>
<dbReference type="Proteomes" id="UP000609879">
    <property type="component" value="Unassembled WGS sequence"/>
</dbReference>
<dbReference type="SUPFAM" id="SSF51735">
    <property type="entry name" value="NAD(P)-binding Rossmann-fold domains"/>
    <property type="match status" value="2"/>
</dbReference>
<organism evidence="4 5">
    <name type="scientific">Paractinoplanes deccanensis</name>
    <dbReference type="NCBI Taxonomy" id="113561"/>
    <lineage>
        <taxon>Bacteria</taxon>
        <taxon>Bacillati</taxon>
        <taxon>Actinomycetota</taxon>
        <taxon>Actinomycetes</taxon>
        <taxon>Micromonosporales</taxon>
        <taxon>Micromonosporaceae</taxon>
        <taxon>Paractinoplanes</taxon>
    </lineage>
</organism>
<dbReference type="PROSITE" id="PS51201">
    <property type="entry name" value="RCK_N"/>
    <property type="match status" value="2"/>
</dbReference>
<evidence type="ECO:0000313" key="4">
    <source>
        <dbReference type="EMBL" id="GID74832.1"/>
    </source>
</evidence>
<evidence type="ECO:0000256" key="1">
    <source>
        <dbReference type="ARBA" id="ARBA00004651"/>
    </source>
</evidence>
<dbReference type="Gene3D" id="1.10.287.70">
    <property type="match status" value="1"/>
</dbReference>
<feature type="transmembrane region" description="Helical" evidence="2">
    <location>
        <begin position="63"/>
        <end position="82"/>
    </location>
</feature>
<dbReference type="Pfam" id="PF07885">
    <property type="entry name" value="Ion_trans_2"/>
    <property type="match status" value="1"/>
</dbReference>
<keyword evidence="2" id="KW-0812">Transmembrane</keyword>
<evidence type="ECO:0000259" key="3">
    <source>
        <dbReference type="PROSITE" id="PS51201"/>
    </source>
</evidence>
<dbReference type="SUPFAM" id="SSF81324">
    <property type="entry name" value="Voltage-gated potassium channels"/>
    <property type="match status" value="1"/>
</dbReference>
<feature type="domain" description="RCK N-terminal" evidence="3">
    <location>
        <begin position="140"/>
        <end position="264"/>
    </location>
</feature>
<dbReference type="InterPro" id="IPR003148">
    <property type="entry name" value="RCK_N"/>
</dbReference>
<sequence length="592" mass="64628">MVQQRDPRGRTTVTRPTEPSSTIFLILRRMRAPLIVLIVIFAVSVLGLTLMPGQDDQGRPDRMGFFDAFYFMSYTATTIGYGEIPHAFTGAQRLWVIASIYLSVVGWAYAIGALLTLVRDRAFREALALRRFTRQVLRMREPFLLIVGYGQTGQLLGQALDSLGRRLVVLDNTPEHVDSLDLDAYYADVPGLVADGANPHMLGAAGLEHPQCEGVVALTNNDEVNLVVAMTAALVRPNLPVIARTVSPVIEHRMRAFGSPTVVNPFDRFGDHIRLALHQPSSFQLLSWLIKGEGATLPDKGRPPTSGRWVVCGYGRFGHKLVDDLLADGLQVTVVELGPPGAGDHDHDPARLEVIVGDASEPSVMARARLADAVGFVAGTHNDATNLSLVAAARKENPSLFIGARQNRPRNAPLFATMDVDWLLVPSEMAAREIYAQLSTPLTWRFLQEMPARGDDWAAATIATLGAHCGTKLDNLWKVTLTPREAPALMSWLNGGAAPLGDLMRCPHDRDERVAAVPLLLLRGDESTLGPTDDTSLAAGDQILFAGRRGARRDLLDTLTNHVVSEYVLRGRTVPAGWLWQQMTGRKPSNHG</sequence>
<evidence type="ECO:0000256" key="2">
    <source>
        <dbReference type="SAM" id="Phobius"/>
    </source>
</evidence>
<accession>A0ABQ3Y4A9</accession>
<dbReference type="RefSeq" id="WP_203763833.1">
    <property type="nucleotide sequence ID" value="NZ_BAAABO010000012.1"/>
</dbReference>
<keyword evidence="2" id="KW-0472">Membrane</keyword>
<dbReference type="InterPro" id="IPR013099">
    <property type="entry name" value="K_chnl_dom"/>
</dbReference>
<proteinExistence type="predicted"/>
<dbReference type="EMBL" id="BOMI01000065">
    <property type="protein sequence ID" value="GID74832.1"/>
    <property type="molecule type" value="Genomic_DNA"/>
</dbReference>
<dbReference type="InterPro" id="IPR050721">
    <property type="entry name" value="Trk_Ktr_HKT_K-transport"/>
</dbReference>
<dbReference type="Pfam" id="PF02254">
    <property type="entry name" value="TrkA_N"/>
    <property type="match status" value="2"/>
</dbReference>